<name>A0ABN3RJP2_9ACTN</name>
<proteinExistence type="predicted"/>
<comment type="caution">
    <text evidence="1">The sequence shown here is derived from an EMBL/GenBank/DDBJ whole genome shotgun (WGS) entry which is preliminary data.</text>
</comment>
<keyword evidence="2" id="KW-1185">Reference proteome</keyword>
<dbReference type="Proteomes" id="UP001500994">
    <property type="component" value="Unassembled WGS sequence"/>
</dbReference>
<evidence type="ECO:0008006" key="3">
    <source>
        <dbReference type="Google" id="ProtNLM"/>
    </source>
</evidence>
<sequence>MTVAAAVGAAVTVQLARPLVLRTKPAVGMVSPAVTVGPFCMATDQLPVVVTVALTPGMLVVQEP</sequence>
<evidence type="ECO:0000313" key="2">
    <source>
        <dbReference type="Proteomes" id="UP001500994"/>
    </source>
</evidence>
<dbReference type="EMBL" id="BAAARK010000004">
    <property type="protein sequence ID" value="GAA2654218.1"/>
    <property type="molecule type" value="Genomic_DNA"/>
</dbReference>
<protein>
    <recommendedName>
        <fullName evidence="3">Secreted protein</fullName>
    </recommendedName>
</protein>
<reference evidence="1 2" key="1">
    <citation type="journal article" date="2019" name="Int. J. Syst. Evol. Microbiol.">
        <title>The Global Catalogue of Microorganisms (GCM) 10K type strain sequencing project: providing services to taxonomists for standard genome sequencing and annotation.</title>
        <authorList>
            <consortium name="The Broad Institute Genomics Platform"/>
            <consortium name="The Broad Institute Genome Sequencing Center for Infectious Disease"/>
            <person name="Wu L."/>
            <person name="Ma J."/>
        </authorList>
    </citation>
    <scope>NUCLEOTIDE SEQUENCE [LARGE SCALE GENOMIC DNA]</scope>
    <source>
        <strain evidence="1 2">JCM 16374</strain>
    </source>
</reference>
<accession>A0ABN3RJP2</accession>
<organism evidence="1 2">
    <name type="scientific">Streptomyces lunalinharesii</name>
    <dbReference type="NCBI Taxonomy" id="333384"/>
    <lineage>
        <taxon>Bacteria</taxon>
        <taxon>Bacillati</taxon>
        <taxon>Actinomycetota</taxon>
        <taxon>Actinomycetes</taxon>
        <taxon>Kitasatosporales</taxon>
        <taxon>Streptomycetaceae</taxon>
        <taxon>Streptomyces</taxon>
    </lineage>
</organism>
<evidence type="ECO:0000313" key="1">
    <source>
        <dbReference type="EMBL" id="GAA2654218.1"/>
    </source>
</evidence>
<gene>
    <name evidence="1" type="ORF">GCM10009864_19150</name>
</gene>